<dbReference type="SUPFAM" id="SSF55073">
    <property type="entry name" value="Nucleotide cyclase"/>
    <property type="match status" value="1"/>
</dbReference>
<feature type="region of interest" description="Disordered" evidence="1">
    <location>
        <begin position="631"/>
        <end position="667"/>
    </location>
</feature>
<dbReference type="PANTHER" id="PTHR43081">
    <property type="entry name" value="ADENYLATE CYCLASE, TERMINAL-DIFFERENTIATION SPECIFIC-RELATED"/>
    <property type="match status" value="1"/>
</dbReference>
<dbReference type="SMART" id="SM00044">
    <property type="entry name" value="CYCc"/>
    <property type="match status" value="1"/>
</dbReference>
<dbReference type="Gene3D" id="3.30.70.1230">
    <property type="entry name" value="Nucleotide cyclase"/>
    <property type="match status" value="1"/>
</dbReference>
<evidence type="ECO:0000313" key="4">
    <source>
        <dbReference type="Proteomes" id="UP000257706"/>
    </source>
</evidence>
<dbReference type="GO" id="GO:0035556">
    <property type="term" value="P:intracellular signal transduction"/>
    <property type="evidence" value="ECO:0007669"/>
    <property type="project" value="InterPro"/>
</dbReference>
<proteinExistence type="predicted"/>
<dbReference type="EMBL" id="DMAI01000083">
    <property type="protein sequence ID" value="HAE46790.1"/>
    <property type="molecule type" value="Genomic_DNA"/>
</dbReference>
<gene>
    <name evidence="3" type="ORF">DCK97_05165</name>
</gene>
<dbReference type="GO" id="GO:0004016">
    <property type="term" value="F:adenylate cyclase activity"/>
    <property type="evidence" value="ECO:0007669"/>
    <property type="project" value="UniProtKB-ARBA"/>
</dbReference>
<dbReference type="Proteomes" id="UP000257706">
    <property type="component" value="Unassembled WGS sequence"/>
</dbReference>
<feature type="domain" description="Guanylate cyclase" evidence="2">
    <location>
        <begin position="329"/>
        <end position="464"/>
    </location>
</feature>
<dbReference type="AlphaFoldDB" id="A0A3B9IG96"/>
<evidence type="ECO:0000256" key="1">
    <source>
        <dbReference type="SAM" id="MobiDB-lite"/>
    </source>
</evidence>
<organism evidence="3 4">
    <name type="scientific">Tistrella mobilis</name>
    <dbReference type="NCBI Taxonomy" id="171437"/>
    <lineage>
        <taxon>Bacteria</taxon>
        <taxon>Pseudomonadati</taxon>
        <taxon>Pseudomonadota</taxon>
        <taxon>Alphaproteobacteria</taxon>
        <taxon>Geminicoccales</taxon>
        <taxon>Geminicoccaceae</taxon>
        <taxon>Tistrella</taxon>
    </lineage>
</organism>
<dbReference type="InterPro" id="IPR050697">
    <property type="entry name" value="Adenylyl/Guanylyl_Cyclase_3/4"/>
</dbReference>
<dbReference type="CDD" id="cd07302">
    <property type="entry name" value="CHD"/>
    <property type="match status" value="1"/>
</dbReference>
<reference evidence="3 4" key="1">
    <citation type="journal article" date="2018" name="Nat. Biotechnol.">
        <title>A standardized bacterial taxonomy based on genome phylogeny substantially revises the tree of life.</title>
        <authorList>
            <person name="Parks D.H."/>
            <person name="Chuvochina M."/>
            <person name="Waite D.W."/>
            <person name="Rinke C."/>
            <person name="Skarshewski A."/>
            <person name="Chaumeil P.A."/>
            <person name="Hugenholtz P."/>
        </authorList>
    </citation>
    <scope>NUCLEOTIDE SEQUENCE [LARGE SCALE GENOMIC DNA]</scope>
    <source>
        <strain evidence="3">UBA8739</strain>
    </source>
</reference>
<feature type="region of interest" description="Disordered" evidence="1">
    <location>
        <begin position="74"/>
        <end position="94"/>
    </location>
</feature>
<dbReference type="InterPro" id="IPR001054">
    <property type="entry name" value="A/G_cyclase"/>
</dbReference>
<evidence type="ECO:0000313" key="3">
    <source>
        <dbReference type="EMBL" id="HAE46790.1"/>
    </source>
</evidence>
<feature type="compositionally biased region" description="Basic and acidic residues" evidence="1">
    <location>
        <begin position="82"/>
        <end position="94"/>
    </location>
</feature>
<dbReference type="InterPro" id="IPR029787">
    <property type="entry name" value="Nucleotide_cyclase"/>
</dbReference>
<feature type="compositionally biased region" description="Basic and acidic residues" evidence="1">
    <location>
        <begin position="636"/>
        <end position="645"/>
    </location>
</feature>
<name>A0A3B9IG96_9PROT</name>
<accession>A0A3B9IG96</accession>
<comment type="caution">
    <text evidence="3">The sequence shown here is derived from an EMBL/GenBank/DDBJ whole genome shotgun (WGS) entry which is preliminary data.</text>
</comment>
<dbReference type="PANTHER" id="PTHR43081:SF11">
    <property type="entry name" value="BLR2264 PROTEIN"/>
    <property type="match status" value="1"/>
</dbReference>
<sequence>MAWCFRGGAGRWFMARACIAGWRPGWDRGCTRRFTGPSIMTTCRPWSGCCTIPAVPMRPPCLRSAPRPSCALCAPPSGPEPMPDRSRRDVAPRSRDDVLGRLQLPPPAAMPLDAEAAAVVATVAGRMAGELIQAGSFERVFDGMNRSLVEAGVPVGRVYLAFRTLHPLIAAVSFLWQAGQPVERMVMAHGLVGVSEAWQRSPLNYMLTHDMHWMRRRLTGPEASREFALFEDLVAEGMTDYVATATAFGSGLGGNGVLASWTADAPDGFSDRDLAILSALQVHLAAACRLAFTAQVSDTVAMTYLGQHAGRRVLSGQIRRGDGELIPAAIFLSDLRGSTAMAERLGVGRFMELVNRYFECAAEPVLGAGGEVLSLMGDSVLAIFPLAVYGDEVEAACDAALAAARDAERRLELWNRERVAEGEPRVDFGIGLHLGRVMFGNIGTAERLQFTAIDRSINEAARLEDLSKTLGHRIIASGTFAARATAAWRSLGRVQLRGSAREQEVFTPAPAANRLALAAGTDAGGPPCPVPPDLVVHADWSVDARKRWMAVATRMEDGRYAAGVPEPVGPVDSLITRLIERAQGGRSRGGRSGGGRVLLGLDVVLGLPAAYAGLLRAERFSDALDRFAAAPEGLEPADRPEEISPERPFFPRRPGQGQGGPAELARRLGLDGPDDLRRICEHATIARRAAAPLFWTMGPAQVGRAAAHVWRHLLIPARRAGLDLGLWPFDGRLGELVARHSVTVVEAYPAAFHRHLGVRLGRQAANGRGSKRNRNDRAANAATLMEAARRLDFVIDMPLVAELGDGFGNGARGEDQFDAVVGLMGMLQVLAGARPTGEPRLAPVTTVEGWILGQSPAELKLPEDSFS</sequence>
<evidence type="ECO:0000259" key="2">
    <source>
        <dbReference type="PROSITE" id="PS50125"/>
    </source>
</evidence>
<dbReference type="PROSITE" id="PS50125">
    <property type="entry name" value="GUANYLATE_CYCLASE_2"/>
    <property type="match status" value="1"/>
</dbReference>
<dbReference type="GO" id="GO:0006171">
    <property type="term" value="P:cAMP biosynthetic process"/>
    <property type="evidence" value="ECO:0007669"/>
    <property type="project" value="TreeGrafter"/>
</dbReference>
<protein>
    <recommendedName>
        <fullName evidence="2">Guanylate cyclase domain-containing protein</fullName>
    </recommendedName>
</protein>